<feature type="domain" description="KTSC" evidence="1">
    <location>
        <begin position="6"/>
        <end position="60"/>
    </location>
</feature>
<protein>
    <submittedName>
        <fullName evidence="2">KTSC domain-containing protein</fullName>
    </submittedName>
</protein>
<reference evidence="2" key="1">
    <citation type="submission" date="2019-04" db="EMBL/GenBank/DDBJ databases">
        <title>Evolution of Biomass-Degrading Anaerobic Consortia Revealed by Metagenomics.</title>
        <authorList>
            <person name="Peng X."/>
        </authorList>
    </citation>
    <scope>NUCLEOTIDE SEQUENCE</scope>
    <source>
        <strain evidence="2">SIG12</strain>
    </source>
</reference>
<dbReference type="Pfam" id="PF13619">
    <property type="entry name" value="KTSC"/>
    <property type="match status" value="1"/>
</dbReference>
<dbReference type="EMBL" id="SUTE01000061">
    <property type="protein sequence ID" value="MBE6505631.1"/>
    <property type="molecule type" value="Genomic_DNA"/>
</dbReference>
<comment type="caution">
    <text evidence="2">The sequence shown here is derived from an EMBL/GenBank/DDBJ whole genome shotgun (WGS) entry which is preliminary data.</text>
</comment>
<dbReference type="RefSeq" id="WP_303737280.1">
    <property type="nucleotide sequence ID" value="NZ_SUTE01000061.1"/>
</dbReference>
<accession>A0A8T3VLJ6</accession>
<dbReference type="Proteomes" id="UP000762703">
    <property type="component" value="Unassembled WGS sequence"/>
</dbReference>
<name>A0A8T3VLJ6_9EURY</name>
<dbReference type="AlphaFoldDB" id="A0A8T3VLJ6"/>
<proteinExistence type="predicted"/>
<gene>
    <name evidence="2" type="ORF">E7Z73_07835</name>
</gene>
<evidence type="ECO:0000313" key="3">
    <source>
        <dbReference type="Proteomes" id="UP000762703"/>
    </source>
</evidence>
<evidence type="ECO:0000259" key="1">
    <source>
        <dbReference type="Pfam" id="PF13619"/>
    </source>
</evidence>
<sequence>MIPVVSSNLRAVDYNPLNGTLTIAFRNGSVYEYYNVPQYIFEGLLSAPSKGRYHHRYIKSYPYCRIN</sequence>
<organism evidence="2 3">
    <name type="scientific">Methanobrevibacter millerae</name>
    <dbReference type="NCBI Taxonomy" id="230361"/>
    <lineage>
        <taxon>Archaea</taxon>
        <taxon>Methanobacteriati</taxon>
        <taxon>Methanobacteriota</taxon>
        <taxon>Methanomada group</taxon>
        <taxon>Methanobacteria</taxon>
        <taxon>Methanobacteriales</taxon>
        <taxon>Methanobacteriaceae</taxon>
        <taxon>Methanobrevibacter</taxon>
    </lineage>
</organism>
<evidence type="ECO:0000313" key="2">
    <source>
        <dbReference type="EMBL" id="MBE6505631.1"/>
    </source>
</evidence>
<dbReference type="InterPro" id="IPR025309">
    <property type="entry name" value="KTSC_dom"/>
</dbReference>